<dbReference type="Proteomes" id="UP000479293">
    <property type="component" value="Unassembled WGS sequence"/>
</dbReference>
<dbReference type="InterPro" id="IPR005625">
    <property type="entry name" value="PepSY-ass_TM"/>
</dbReference>
<sequence>MYKPGRLLFSIHSWLGLITGFFLILLGLSGSMLVFMEELDPVIYRSALAVKPEGTPLSLDSLYHIITTHYPNLDGIAWMNPEASPEHSYQFRLYMNDMRLISYDLGAININQYTGQVLRQGRSDDLEVGWIEWLFQFHFSLHLGMPGAALTAIFGLCMLASLFTGVVVYRRFVWKVLTFRMRINRKSWRTVTSDLHRIVGVWSLGLNALIFFTGFWLNLFAFEKKTWDNETIPTPANTLAQVSLQDLYGQALQKAPDFTPDYVYLPTQPQRKFSVRGYYHDENRLFSGSNAIVFDAYTGKFEGLTRYSDLSGGEKIEATVHPLHVGNYGGTFVKVLYVILGLTPGFLSVTGFLLWWRHKRKKTSKRLITATR</sequence>
<keyword evidence="3" id="KW-1185">Reference proteome</keyword>
<dbReference type="EMBL" id="WHLY01000002">
    <property type="protein sequence ID" value="MPR32369.1"/>
    <property type="molecule type" value="Genomic_DNA"/>
</dbReference>
<name>A0A7C9FNK6_9BACT</name>
<comment type="caution">
    <text evidence="2">The sequence shown here is derived from an EMBL/GenBank/DDBJ whole genome shotgun (WGS) entry which is preliminary data.</text>
</comment>
<dbReference type="PANTHER" id="PTHR34219">
    <property type="entry name" value="IRON-REGULATED INNER MEMBRANE PROTEIN-RELATED"/>
    <property type="match status" value="1"/>
</dbReference>
<keyword evidence="1" id="KW-0812">Transmembrane</keyword>
<evidence type="ECO:0000313" key="3">
    <source>
        <dbReference type="Proteomes" id="UP000479293"/>
    </source>
</evidence>
<evidence type="ECO:0000256" key="1">
    <source>
        <dbReference type="SAM" id="Phobius"/>
    </source>
</evidence>
<keyword evidence="1" id="KW-1133">Transmembrane helix</keyword>
<evidence type="ECO:0000313" key="2">
    <source>
        <dbReference type="EMBL" id="MPR32369.1"/>
    </source>
</evidence>
<feature type="transmembrane region" description="Helical" evidence="1">
    <location>
        <begin position="148"/>
        <end position="174"/>
    </location>
</feature>
<dbReference type="Pfam" id="PF03929">
    <property type="entry name" value="PepSY_TM"/>
    <property type="match status" value="1"/>
</dbReference>
<organism evidence="2 3">
    <name type="scientific">Salmonirosea aquatica</name>
    <dbReference type="NCBI Taxonomy" id="2654236"/>
    <lineage>
        <taxon>Bacteria</taxon>
        <taxon>Pseudomonadati</taxon>
        <taxon>Bacteroidota</taxon>
        <taxon>Cytophagia</taxon>
        <taxon>Cytophagales</taxon>
        <taxon>Spirosomataceae</taxon>
        <taxon>Salmonirosea</taxon>
    </lineage>
</organism>
<gene>
    <name evidence="2" type="ORF">GBK04_03150</name>
</gene>
<feature type="transmembrane region" description="Helical" evidence="1">
    <location>
        <begin position="12"/>
        <end position="36"/>
    </location>
</feature>
<dbReference type="RefSeq" id="WP_152756775.1">
    <property type="nucleotide sequence ID" value="NZ_WHLY01000002.1"/>
</dbReference>
<keyword evidence="1" id="KW-0472">Membrane</keyword>
<feature type="transmembrane region" description="Helical" evidence="1">
    <location>
        <begin position="335"/>
        <end position="356"/>
    </location>
</feature>
<protein>
    <submittedName>
        <fullName evidence="2">PepSY domain-containing protein</fullName>
    </submittedName>
</protein>
<proteinExistence type="predicted"/>
<accession>A0A7C9FNK6</accession>
<dbReference type="AlphaFoldDB" id="A0A7C9FNK6"/>
<reference evidence="2 3" key="1">
    <citation type="submission" date="2019-10" db="EMBL/GenBank/DDBJ databases">
        <title>Draft Genome Sequence of Cytophagaceae sp. SJW1-29.</title>
        <authorList>
            <person name="Choi A."/>
        </authorList>
    </citation>
    <scope>NUCLEOTIDE SEQUENCE [LARGE SCALE GENOMIC DNA]</scope>
    <source>
        <strain evidence="2 3">SJW1-29</strain>
    </source>
</reference>
<feature type="transmembrane region" description="Helical" evidence="1">
    <location>
        <begin position="195"/>
        <end position="217"/>
    </location>
</feature>